<protein>
    <submittedName>
        <fullName evidence="1">Uncharacterized protein</fullName>
    </submittedName>
</protein>
<comment type="caution">
    <text evidence="1">The sequence shown here is derived from an EMBL/GenBank/DDBJ whole genome shotgun (WGS) entry which is preliminary data.</text>
</comment>
<reference evidence="1 2" key="1">
    <citation type="submission" date="2016-11" db="EMBL/GenBank/DDBJ databases">
        <title>Draft Genome Sequences of Nine Cyanobacterial Strains from Diverse Habitats.</title>
        <authorList>
            <person name="Zhu T."/>
            <person name="Hou S."/>
            <person name="Lu X."/>
            <person name="Hess W.R."/>
        </authorList>
    </citation>
    <scope>NUCLEOTIDE SEQUENCE [LARGE SCALE GENOMIC DNA]</scope>
    <source>
        <strain evidence="1 2">NIES-593</strain>
    </source>
</reference>
<accession>A0A1U7HC89</accession>
<evidence type="ECO:0000313" key="1">
    <source>
        <dbReference type="EMBL" id="OKH21207.1"/>
    </source>
</evidence>
<proteinExistence type="predicted"/>
<dbReference type="EMBL" id="MRCB01000022">
    <property type="protein sequence ID" value="OKH21207.1"/>
    <property type="molecule type" value="Genomic_DNA"/>
</dbReference>
<organism evidence="1 2">
    <name type="scientific">Hydrococcus rivularis NIES-593</name>
    <dbReference type="NCBI Taxonomy" id="1921803"/>
    <lineage>
        <taxon>Bacteria</taxon>
        <taxon>Bacillati</taxon>
        <taxon>Cyanobacteriota</taxon>
        <taxon>Cyanophyceae</taxon>
        <taxon>Pleurocapsales</taxon>
        <taxon>Hydrococcaceae</taxon>
        <taxon>Hydrococcus</taxon>
    </lineage>
</organism>
<dbReference type="AlphaFoldDB" id="A0A1U7HC89"/>
<dbReference type="RefSeq" id="WP_073600624.1">
    <property type="nucleotide sequence ID" value="NZ_MRCB01000022.1"/>
</dbReference>
<dbReference type="STRING" id="1921803.NIES593_16460"/>
<sequence length="105" mass="12077">MSKPIKLENSELLVELSEQEQETVVGGFDLGNLFGFFFFDQTEIDTSASHAVSFPLKTSHVSSLSNTNYSLRRTSLVFGIPMSRSNRRSFSSFNRLLRRIFSRFW</sequence>
<gene>
    <name evidence="1" type="ORF">NIES593_16460</name>
</gene>
<keyword evidence="2" id="KW-1185">Reference proteome</keyword>
<name>A0A1U7HC89_9CYAN</name>
<dbReference type="Proteomes" id="UP000186868">
    <property type="component" value="Unassembled WGS sequence"/>
</dbReference>
<evidence type="ECO:0000313" key="2">
    <source>
        <dbReference type="Proteomes" id="UP000186868"/>
    </source>
</evidence>